<comment type="caution">
    <text evidence="2">The sequence shown here is derived from an EMBL/GenBank/DDBJ whole genome shotgun (WGS) entry which is preliminary data.</text>
</comment>
<accession>A0A423PD80</accession>
<sequence length="35" mass="3804">MLAPTIAFGAKPFFSSRFAIAMMTGLWRLATMPGI</sequence>
<keyword evidence="1" id="KW-1133">Transmembrane helix</keyword>
<dbReference type="AlphaFoldDB" id="A0A423PD80"/>
<protein>
    <submittedName>
        <fullName evidence="2">Uncharacterized protein</fullName>
    </submittedName>
</protein>
<name>A0A423PD80_9GAMM</name>
<keyword evidence="1" id="KW-0812">Transmembrane</keyword>
<evidence type="ECO:0000313" key="3">
    <source>
        <dbReference type="Proteomes" id="UP000285123"/>
    </source>
</evidence>
<evidence type="ECO:0000313" key="2">
    <source>
        <dbReference type="EMBL" id="ROO22390.1"/>
    </source>
</evidence>
<reference evidence="2 3" key="1">
    <citation type="submission" date="2013-10" db="EMBL/GenBank/DDBJ databases">
        <title>Salinisphaera halophila YIM 95161 Genome Sequencing.</title>
        <authorList>
            <person name="Lai Q."/>
            <person name="Li C."/>
            <person name="Shao Z."/>
        </authorList>
    </citation>
    <scope>NUCLEOTIDE SEQUENCE [LARGE SCALE GENOMIC DNA]</scope>
    <source>
        <strain evidence="2 3">YIM 95161</strain>
    </source>
</reference>
<feature type="transmembrane region" description="Helical" evidence="1">
    <location>
        <begin position="12"/>
        <end position="30"/>
    </location>
</feature>
<proteinExistence type="predicted"/>
<keyword evidence="1" id="KW-0472">Membrane</keyword>
<dbReference type="EMBL" id="AYKF01000149">
    <property type="protein sequence ID" value="ROO22390.1"/>
    <property type="molecule type" value="Genomic_DNA"/>
</dbReference>
<gene>
    <name evidence="2" type="ORF">SAHL_17415</name>
</gene>
<dbReference type="Proteomes" id="UP000285123">
    <property type="component" value="Unassembled WGS sequence"/>
</dbReference>
<organism evidence="2 3">
    <name type="scientific">Salinisphaera orenii YIM 95161</name>
    <dbReference type="NCBI Taxonomy" id="1051139"/>
    <lineage>
        <taxon>Bacteria</taxon>
        <taxon>Pseudomonadati</taxon>
        <taxon>Pseudomonadota</taxon>
        <taxon>Gammaproteobacteria</taxon>
        <taxon>Salinisphaerales</taxon>
        <taxon>Salinisphaeraceae</taxon>
        <taxon>Salinisphaera</taxon>
    </lineage>
</organism>
<evidence type="ECO:0000256" key="1">
    <source>
        <dbReference type="SAM" id="Phobius"/>
    </source>
</evidence>